<protein>
    <submittedName>
        <fullName evidence="1">Uncharacterized protein</fullName>
    </submittedName>
</protein>
<sequence>MNHHATLAAGSRGSHARFYYNGSPAAPGAGLLAVSTALPSEWPGLLAVSTALPSEWPGLLPDLTTCEPIP</sequence>
<organism evidence="1 2">
    <name type="scientific">Stenotrophomonas maltophilia</name>
    <name type="common">Pseudomonas maltophilia</name>
    <name type="synonym">Xanthomonas maltophilia</name>
    <dbReference type="NCBI Taxonomy" id="40324"/>
    <lineage>
        <taxon>Bacteria</taxon>
        <taxon>Pseudomonadati</taxon>
        <taxon>Pseudomonadota</taxon>
        <taxon>Gammaproteobacteria</taxon>
        <taxon>Lysobacterales</taxon>
        <taxon>Lysobacteraceae</taxon>
        <taxon>Stenotrophomonas</taxon>
        <taxon>Stenotrophomonas maltophilia group</taxon>
    </lineage>
</organism>
<dbReference type="AlphaFoldDB" id="A0A7V8JMT4"/>
<evidence type="ECO:0000313" key="2">
    <source>
        <dbReference type="Proteomes" id="UP000487117"/>
    </source>
</evidence>
<proteinExistence type="predicted"/>
<dbReference type="Proteomes" id="UP000487117">
    <property type="component" value="Unassembled WGS sequence"/>
</dbReference>
<reference evidence="2" key="1">
    <citation type="journal article" date="2020" name="MBio">
        <title>Horizontal gene transfer to a defensive symbiont with a reduced genome amongst a multipartite beetle microbiome.</title>
        <authorList>
            <person name="Waterworth S.C."/>
            <person name="Florez L.V."/>
            <person name="Rees E.R."/>
            <person name="Hertweck C."/>
            <person name="Kaltenpoth M."/>
            <person name="Kwan J.C."/>
        </authorList>
    </citation>
    <scope>NUCLEOTIDE SEQUENCE [LARGE SCALE GENOMIC DNA]</scope>
</reference>
<gene>
    <name evidence="1" type="ORF">GAK31_01933</name>
</gene>
<accession>A0A7V8JMT4</accession>
<dbReference type="EMBL" id="WNDS01000002">
    <property type="protein sequence ID" value="KAF1016435.1"/>
    <property type="molecule type" value="Genomic_DNA"/>
</dbReference>
<name>A0A7V8JMT4_STEMA</name>
<evidence type="ECO:0000313" key="1">
    <source>
        <dbReference type="EMBL" id="KAF1016435.1"/>
    </source>
</evidence>
<comment type="caution">
    <text evidence="1">The sequence shown here is derived from an EMBL/GenBank/DDBJ whole genome shotgun (WGS) entry which is preliminary data.</text>
</comment>